<dbReference type="AlphaFoldDB" id="A0A392MV02"/>
<evidence type="ECO:0000313" key="3">
    <source>
        <dbReference type="Proteomes" id="UP000265520"/>
    </source>
</evidence>
<proteinExistence type="predicted"/>
<sequence>MNLKHGGIRERPKTIERGCQPVDDSNELDHTSHIEETKATTEEVQDLVNNKQLIFKRDESPLQAVTPYLDKCKSIQSHLLKSMDQQGSSSL</sequence>
<comment type="caution">
    <text evidence="2">The sequence shown here is derived from an EMBL/GenBank/DDBJ whole genome shotgun (WGS) entry which is preliminary data.</text>
</comment>
<dbReference type="EMBL" id="LXQA010019740">
    <property type="protein sequence ID" value="MCH91122.1"/>
    <property type="molecule type" value="Genomic_DNA"/>
</dbReference>
<protein>
    <submittedName>
        <fullName evidence="2">Uncharacterized protein</fullName>
    </submittedName>
</protein>
<keyword evidence="3" id="KW-1185">Reference proteome</keyword>
<feature type="region of interest" description="Disordered" evidence="1">
    <location>
        <begin position="1"/>
        <end position="36"/>
    </location>
</feature>
<accession>A0A392MV02</accession>
<name>A0A392MV02_9FABA</name>
<evidence type="ECO:0000313" key="2">
    <source>
        <dbReference type="EMBL" id="MCH91122.1"/>
    </source>
</evidence>
<feature type="compositionally biased region" description="Basic and acidic residues" evidence="1">
    <location>
        <begin position="7"/>
        <end position="16"/>
    </location>
</feature>
<organism evidence="2 3">
    <name type="scientific">Trifolium medium</name>
    <dbReference type="NCBI Taxonomy" id="97028"/>
    <lineage>
        <taxon>Eukaryota</taxon>
        <taxon>Viridiplantae</taxon>
        <taxon>Streptophyta</taxon>
        <taxon>Embryophyta</taxon>
        <taxon>Tracheophyta</taxon>
        <taxon>Spermatophyta</taxon>
        <taxon>Magnoliopsida</taxon>
        <taxon>eudicotyledons</taxon>
        <taxon>Gunneridae</taxon>
        <taxon>Pentapetalae</taxon>
        <taxon>rosids</taxon>
        <taxon>fabids</taxon>
        <taxon>Fabales</taxon>
        <taxon>Fabaceae</taxon>
        <taxon>Papilionoideae</taxon>
        <taxon>50 kb inversion clade</taxon>
        <taxon>NPAAA clade</taxon>
        <taxon>Hologalegina</taxon>
        <taxon>IRL clade</taxon>
        <taxon>Trifolieae</taxon>
        <taxon>Trifolium</taxon>
    </lineage>
</organism>
<evidence type="ECO:0000256" key="1">
    <source>
        <dbReference type="SAM" id="MobiDB-lite"/>
    </source>
</evidence>
<gene>
    <name evidence="2" type="ORF">A2U01_0012047</name>
</gene>
<feature type="compositionally biased region" description="Basic and acidic residues" evidence="1">
    <location>
        <begin position="27"/>
        <end position="36"/>
    </location>
</feature>
<dbReference type="Proteomes" id="UP000265520">
    <property type="component" value="Unassembled WGS sequence"/>
</dbReference>
<reference evidence="2 3" key="1">
    <citation type="journal article" date="2018" name="Front. Plant Sci.">
        <title>Red Clover (Trifolium pratense) and Zigzag Clover (T. medium) - A Picture of Genomic Similarities and Differences.</title>
        <authorList>
            <person name="Dluhosova J."/>
            <person name="Istvanek J."/>
            <person name="Nedelnik J."/>
            <person name="Repkova J."/>
        </authorList>
    </citation>
    <scope>NUCLEOTIDE SEQUENCE [LARGE SCALE GENOMIC DNA]</scope>
    <source>
        <strain evidence="3">cv. 10/8</strain>
        <tissue evidence="2">Leaf</tissue>
    </source>
</reference>